<keyword evidence="1" id="KW-0175">Coiled coil</keyword>
<keyword evidence="4" id="KW-1185">Reference proteome</keyword>
<feature type="compositionally biased region" description="Polar residues" evidence="2">
    <location>
        <begin position="1998"/>
        <end position="2011"/>
    </location>
</feature>
<reference evidence="3 4" key="1">
    <citation type="submission" date="2024-05" db="EMBL/GenBank/DDBJ databases">
        <authorList>
            <person name="Wallberg A."/>
        </authorList>
    </citation>
    <scope>NUCLEOTIDE SEQUENCE [LARGE SCALE GENOMIC DNA]</scope>
</reference>
<feature type="region of interest" description="Disordered" evidence="2">
    <location>
        <begin position="1702"/>
        <end position="1758"/>
    </location>
</feature>
<feature type="compositionally biased region" description="Basic and acidic residues" evidence="2">
    <location>
        <begin position="1979"/>
        <end position="1997"/>
    </location>
</feature>
<feature type="compositionally biased region" description="Low complexity" evidence="2">
    <location>
        <begin position="1883"/>
        <end position="1894"/>
    </location>
</feature>
<evidence type="ECO:0000313" key="4">
    <source>
        <dbReference type="Proteomes" id="UP001497623"/>
    </source>
</evidence>
<evidence type="ECO:0000256" key="2">
    <source>
        <dbReference type="SAM" id="MobiDB-lite"/>
    </source>
</evidence>
<proteinExistence type="predicted"/>
<feature type="compositionally biased region" description="Polar residues" evidence="2">
    <location>
        <begin position="1836"/>
        <end position="1875"/>
    </location>
</feature>
<feature type="compositionally biased region" description="Polar residues" evidence="2">
    <location>
        <begin position="161"/>
        <end position="173"/>
    </location>
</feature>
<protein>
    <submittedName>
        <fullName evidence="3">Uncharacterized protein</fullName>
    </submittedName>
</protein>
<feature type="region of interest" description="Disordered" evidence="2">
    <location>
        <begin position="2568"/>
        <end position="2591"/>
    </location>
</feature>
<feature type="coiled-coil region" evidence="1">
    <location>
        <begin position="2502"/>
        <end position="2543"/>
    </location>
</feature>
<evidence type="ECO:0000313" key="3">
    <source>
        <dbReference type="EMBL" id="CAL4138944.1"/>
    </source>
</evidence>
<feature type="region of interest" description="Disordered" evidence="2">
    <location>
        <begin position="2047"/>
        <end position="2098"/>
    </location>
</feature>
<feature type="region of interest" description="Disordered" evidence="2">
    <location>
        <begin position="938"/>
        <end position="959"/>
    </location>
</feature>
<accession>A0AAV2RTB6</accession>
<feature type="compositionally biased region" description="Basic and acidic residues" evidence="2">
    <location>
        <begin position="1917"/>
        <end position="1939"/>
    </location>
</feature>
<feature type="region of interest" description="Disordered" evidence="2">
    <location>
        <begin position="1098"/>
        <end position="1128"/>
    </location>
</feature>
<feature type="region of interest" description="Disordered" evidence="2">
    <location>
        <begin position="1799"/>
        <end position="2022"/>
    </location>
</feature>
<name>A0AAV2RTB6_MEGNR</name>
<feature type="region of interest" description="Disordered" evidence="2">
    <location>
        <begin position="1463"/>
        <end position="1487"/>
    </location>
</feature>
<dbReference type="Proteomes" id="UP001497623">
    <property type="component" value="Unassembled WGS sequence"/>
</dbReference>
<feature type="compositionally biased region" description="Polar residues" evidence="2">
    <location>
        <begin position="2082"/>
        <end position="2094"/>
    </location>
</feature>
<evidence type="ECO:0000256" key="1">
    <source>
        <dbReference type="SAM" id="Coils"/>
    </source>
</evidence>
<feature type="compositionally biased region" description="Polar residues" evidence="2">
    <location>
        <begin position="1724"/>
        <end position="1757"/>
    </location>
</feature>
<feature type="compositionally biased region" description="Polar residues" evidence="2">
    <location>
        <begin position="1471"/>
        <end position="1483"/>
    </location>
</feature>
<feature type="compositionally biased region" description="Basic and acidic residues" evidence="2">
    <location>
        <begin position="146"/>
        <end position="160"/>
    </location>
</feature>
<feature type="compositionally biased region" description="Polar residues" evidence="2">
    <location>
        <begin position="1799"/>
        <end position="1816"/>
    </location>
</feature>
<sequence>MEKEEIKYFEEDYGNDTKTLQQNEDQPRDFDNSLKLIKESPMNLSKDQLADKSCEGEISLLPEKNECKSFIKENQTASGEQSFNVKDCFSNETSLTKSYKEDAIHWANKQISSHVEGSVNVSSLSMDSFHKKTSVGTNSSDESIEENTKETCNDNVHTKGNDLTANFSPPGTTVKKSLLKRNNIYNKKDGKELNEKQSEEIKVGTTYNKESDILENPDKEKINNTESKKYISKDVESKSEENVNKDLTAIENISKEKTKQLVKGNYTESKEDISKDVESKSEENIVKITNTMENICKEQTKQLVKGNYTESCVDISKDVENISEENSVKITTTIESIRKEQTNQLVKGNYTESNIDISKDTETENEKIIVKRTSENIGKEQTKQCVTENYTKSNENISKHKDNIGEEFFFKKLTTIDKISKEQTKQLVKENYTESNENISKDIDNEIQEIITKNLITSEQVCKEQTKQLVQKSSIESNLKSSHDLSSKETKDESKKVMIQCQFLKGKKEALKHLNQSSHQNFQINEASIEKSKVEGYHLLKNYDVEKNIESVQADQKEIDSKENAVLQKVEVKSTVNTSQEIKNKDEVHTSVADSKKTLENYDDEVISAVNTFQGKRSVEEKHTLDADSKKTLENKGNEVKSAINTFQKKRSEDDKPSFDADSKKTLENKDDKLKLAVNTFQEKRSENEKHTIDSDSKITVGNKEKNDVFLTKCDDVDKEIKMIKDVVKDLSKNKGNSKCERGKKLQKTFIEEFDNSQNTEETKNLPVNIKDKQDLVHADSAKTYPCLKVIEKKENTEDLHRSFSINKYLENKIIKSNSSTKDFSSQNVDDIVREESNELNKNTDKMKTNDHYDKSEVECRQDQKCKQKIDMKIIADSKATKTQILGSKILKNNEDISTKDINNDNNLNKPMSSSIQMESLIGNKKHVNVATNMLEEENSNGSTKDFRSPNVDDIVSGESNRINKNTDEIKTDDNYDNSGVECWQDQKCQQKIDMKIIPDSKATKNQISASKILKCNEDISTKDCNNDNNLNKPMSSSIQMKSLHGNKKHVNMATNMLEEKNTKEVIKNNELCGEKSLESEVKIKIISSLKDSIRPEMESDIQENKEELKAESKNEKTNISTSEHNVASHNKISKVIEKNSNHSNVTSDKNVECVTLSSDSEEEFVNEPYVCERCENIWSNKILNKLFKGDEPVTVNSRITYGAIILINRWVVKHYDGDREELVRSVLERADLGKNVENLRISQVNKWLGGLMRSGKIKCCDVFAAVYKAPISNTSIKQIETIQMTTSGIIQSIKNTSTNTLTPPLTSGIIQNSKNTSAAYKFVASGSPIVVNQPTGLQQMAQLTQIPSPGLALLQSPPAVMSIPKRTLSTPIRVLQEGLQVLPGSVSGSLVPGASVILRSPLQPGVLPVAASTPLAKLLTLSTSTSNTIDSPSKKSEDVMPGKTNLVIKQGNLPSAVDISGDTAKKLDDNSPNSKMANTTSEGPRIMTSAISNKEDSTAQVSIVSAQSSLKSDESQLKPSNSSTNLKVNEEKIVAKLPTKSAPVPSCSGAPNKKIKVLKSGPTKLVLKQNNKSSAVSISEDASKKVEDSQSLKITNTPPEELKSGNSAISNKLYSAALKSKVTAQCSPKSDVSKMNPSNSTMDSNIVEDKRVAKLPSTSTSATMGSDDLSKKLKDILPGKTNLILKQSNLLSSVSITEDTAKKVEKNSPKLKIENAPPKVPKSVTSAISNKAQQSTVSAKSGDTSGESQLEPSNSITDHKLIETISVAKLPTISTPTPISSGTPSKKLKDLMPEQTNTVLDQSNLSSPVSFSGNIEKQEDKIAPNSKMPNIPSEVLTNENSAISNKKVSKTQMSLVSAQSIRKSEELQPTASNKLSEDKTEPSSILPLSPNPNRKYSPLNKEESKDDRSEQSNMHDLYHSPKNESHLKKLDSEYDKTVSPDISKLSESINNGSPLKKTDSKYGKTEHSYITHQIQNSEKNESQLKKLDSECDKTESPDISNLSESINNGSPLKKTDSKYGKTEHSYITQQIKISDENESQLKKINSEYDKTESPDISKLSESINNGSPLKKKDGKYDKTEPSNVLNIYQSPDNNDFPLEKNYSQYDITETSFIHELSPSTDNERPLKIINSKYDKPEPSNIPNLSHRLDNNECPLKKIDSICNIKESMEEQKKYISNHPKDTGDIPTSNDLLTLLNLNPDTVNSFGVKYNNNAVMNQKVKSKAIYKNPENMKAIGKLKEEFEFISGHAAKAFGLMPFESSNFYDPNINEDENLNNRFLTNREILSLQDICVFSPENPNVELFYEILAMLLKSRKTVLLIPDEECLIKVTENIRKEYIRSKKQRTSHIFLNKNWDLDAIYCCVDFWTMTLNMNPEIRKRYYKNITVVHILSLFCCWKNKEFSKEVLNISLQHQIEYICPEIDMKNIDKVGLCIRLYSIYCDFIMIKNEVNLCKIFINQKFLGASTLTSKDDLIMKTGITSTIGKNEMTKKDEITVAKFESQVIQLNKSLNETRNSNQKLKENIKLYKEKKEKLLSALNKSETQSLAIELSKTIEEVHRMRHTIKRKTDEGYLNSPPSKKMKQMNDSTLTESSNKMYEKDEMRKVVIQLLKNKISIDKVRKVIQTIMENVVGIKQVVLPGPQWIRIVAKQEGIALLE</sequence>
<organism evidence="3 4">
    <name type="scientific">Meganyctiphanes norvegica</name>
    <name type="common">Northern krill</name>
    <name type="synonym">Thysanopoda norvegica</name>
    <dbReference type="NCBI Taxonomy" id="48144"/>
    <lineage>
        <taxon>Eukaryota</taxon>
        <taxon>Metazoa</taxon>
        <taxon>Ecdysozoa</taxon>
        <taxon>Arthropoda</taxon>
        <taxon>Crustacea</taxon>
        <taxon>Multicrustacea</taxon>
        <taxon>Malacostraca</taxon>
        <taxon>Eumalacostraca</taxon>
        <taxon>Eucarida</taxon>
        <taxon>Euphausiacea</taxon>
        <taxon>Euphausiidae</taxon>
        <taxon>Meganyctiphanes</taxon>
    </lineage>
</organism>
<feature type="compositionally biased region" description="Basic and acidic residues" evidence="2">
    <location>
        <begin position="1702"/>
        <end position="1714"/>
    </location>
</feature>
<comment type="caution">
    <text evidence="3">The sequence shown here is derived from an EMBL/GenBank/DDBJ whole genome shotgun (WGS) entry which is preliminary data.</text>
</comment>
<feature type="region of interest" description="Disordered" evidence="2">
    <location>
        <begin position="130"/>
        <end position="173"/>
    </location>
</feature>
<feature type="compositionally biased region" description="Basic and acidic residues" evidence="2">
    <location>
        <begin position="481"/>
        <end position="493"/>
    </location>
</feature>
<gene>
    <name evidence="3" type="ORF">MNOR_LOCUS28298</name>
</gene>
<feature type="compositionally biased region" description="Basic and acidic residues" evidence="2">
    <location>
        <begin position="2071"/>
        <end position="2081"/>
    </location>
</feature>
<feature type="compositionally biased region" description="Basic and acidic residues" evidence="2">
    <location>
        <begin position="2047"/>
        <end position="2056"/>
    </location>
</feature>
<feature type="compositionally biased region" description="Polar residues" evidence="2">
    <location>
        <begin position="1118"/>
        <end position="1128"/>
    </location>
</feature>
<feature type="compositionally biased region" description="Basic and acidic residues" evidence="2">
    <location>
        <begin position="1957"/>
        <end position="1970"/>
    </location>
</feature>
<feature type="compositionally biased region" description="Basic and acidic residues" evidence="2">
    <location>
        <begin position="1901"/>
        <end position="1911"/>
    </location>
</feature>
<feature type="region of interest" description="Disordered" evidence="2">
    <location>
        <begin position="473"/>
        <end position="493"/>
    </location>
</feature>
<dbReference type="EMBL" id="CAXKWB010031004">
    <property type="protein sequence ID" value="CAL4138944.1"/>
    <property type="molecule type" value="Genomic_DNA"/>
</dbReference>
<feature type="compositionally biased region" description="Basic and acidic residues" evidence="2">
    <location>
        <begin position="1098"/>
        <end position="1117"/>
    </location>
</feature>